<protein>
    <submittedName>
        <fullName evidence="2">Helix-turn-helix transcriptional regulator</fullName>
    </submittedName>
</protein>
<gene>
    <name evidence="2" type="ORF">GCM10023153_29220</name>
</gene>
<comment type="caution">
    <text evidence="2">The sequence shown here is derived from an EMBL/GenBank/DDBJ whole genome shotgun (WGS) entry which is preliminary data.</text>
</comment>
<evidence type="ECO:0000313" key="3">
    <source>
        <dbReference type="Proteomes" id="UP001500390"/>
    </source>
</evidence>
<evidence type="ECO:0000313" key="2">
    <source>
        <dbReference type="EMBL" id="GAA4401088.1"/>
    </source>
</evidence>
<feature type="domain" description="HTH cro/C1-type" evidence="1">
    <location>
        <begin position="23"/>
        <end position="54"/>
    </location>
</feature>
<reference evidence="3" key="1">
    <citation type="journal article" date="2019" name="Int. J. Syst. Evol. Microbiol.">
        <title>The Global Catalogue of Microorganisms (GCM) 10K type strain sequencing project: providing services to taxonomists for standard genome sequencing and annotation.</title>
        <authorList>
            <consortium name="The Broad Institute Genomics Platform"/>
            <consortium name="The Broad Institute Genome Sequencing Center for Infectious Disease"/>
            <person name="Wu L."/>
            <person name="Ma J."/>
        </authorList>
    </citation>
    <scope>NUCLEOTIDE SEQUENCE [LARGE SCALE GENOMIC DNA]</scope>
    <source>
        <strain evidence="3">JCM 17738</strain>
    </source>
</reference>
<keyword evidence="3" id="KW-1185">Reference proteome</keyword>
<dbReference type="RefSeq" id="WP_211675648.1">
    <property type="nucleotide sequence ID" value="NZ_BAABFX010000040.1"/>
</dbReference>
<dbReference type="SUPFAM" id="SSF47413">
    <property type="entry name" value="lambda repressor-like DNA-binding domains"/>
    <property type="match status" value="1"/>
</dbReference>
<evidence type="ECO:0000259" key="1">
    <source>
        <dbReference type="PROSITE" id="PS50943"/>
    </source>
</evidence>
<dbReference type="Gene3D" id="1.10.260.40">
    <property type="entry name" value="lambda repressor-like DNA-binding domains"/>
    <property type="match status" value="1"/>
</dbReference>
<dbReference type="PROSITE" id="PS50943">
    <property type="entry name" value="HTH_CROC1"/>
    <property type="match status" value="1"/>
</dbReference>
<name>A0ABP8K7N9_9MICO</name>
<dbReference type="InterPro" id="IPR010982">
    <property type="entry name" value="Lambda_DNA-bd_dom_sf"/>
</dbReference>
<dbReference type="EMBL" id="BAABFX010000040">
    <property type="protein sequence ID" value="GAA4401088.1"/>
    <property type="molecule type" value="Genomic_DNA"/>
</dbReference>
<accession>A0ABP8K7N9</accession>
<sequence length="111" mass="12015">MAKHALPYSAPTVLAAELLGQQVAKGRRERGWTVAELAERVGVHPVTITKIERGAPTVALGTALEAAVLCGVTLFGRDEPSLVAEVRHGRETLALLPTRVRPREEPVRDDF</sequence>
<proteinExistence type="predicted"/>
<dbReference type="Proteomes" id="UP001500390">
    <property type="component" value="Unassembled WGS sequence"/>
</dbReference>
<dbReference type="InterPro" id="IPR001387">
    <property type="entry name" value="Cro/C1-type_HTH"/>
</dbReference>
<dbReference type="SMART" id="SM00530">
    <property type="entry name" value="HTH_XRE"/>
    <property type="match status" value="1"/>
</dbReference>
<dbReference type="Pfam" id="PF01381">
    <property type="entry name" value="HTH_3"/>
    <property type="match status" value="1"/>
</dbReference>
<organism evidence="2 3">
    <name type="scientific">Ornithinibacter aureus</name>
    <dbReference type="NCBI Taxonomy" id="622664"/>
    <lineage>
        <taxon>Bacteria</taxon>
        <taxon>Bacillati</taxon>
        <taxon>Actinomycetota</taxon>
        <taxon>Actinomycetes</taxon>
        <taxon>Micrococcales</taxon>
        <taxon>Intrasporangiaceae</taxon>
        <taxon>Ornithinibacter</taxon>
    </lineage>
</organism>
<dbReference type="CDD" id="cd00093">
    <property type="entry name" value="HTH_XRE"/>
    <property type="match status" value="1"/>
</dbReference>